<dbReference type="PANTHER" id="PTHR22760">
    <property type="entry name" value="GLYCOSYLTRANSFERASE"/>
    <property type="match status" value="1"/>
</dbReference>
<proteinExistence type="inferred from homology"/>
<dbReference type="GO" id="GO:0006506">
    <property type="term" value="P:GPI anchor biosynthetic process"/>
    <property type="evidence" value="ECO:0007669"/>
    <property type="project" value="TreeGrafter"/>
</dbReference>
<dbReference type="EMBL" id="KZ303501">
    <property type="protein sequence ID" value="PIA16224.1"/>
    <property type="molecule type" value="Genomic_DNA"/>
</dbReference>
<dbReference type="STRING" id="763665.A0A2G5BB31"/>
<evidence type="ECO:0000256" key="3">
    <source>
        <dbReference type="ARBA" id="ARBA00022676"/>
    </source>
</evidence>
<evidence type="ECO:0000256" key="4">
    <source>
        <dbReference type="ARBA" id="ARBA00022679"/>
    </source>
</evidence>
<feature type="transmembrane region" description="Helical" evidence="10">
    <location>
        <begin position="193"/>
        <end position="223"/>
    </location>
</feature>
<feature type="transmembrane region" description="Helical" evidence="10">
    <location>
        <begin position="320"/>
        <end position="339"/>
    </location>
</feature>
<feature type="transmembrane region" description="Helical" evidence="10">
    <location>
        <begin position="288"/>
        <end position="308"/>
    </location>
</feature>
<comment type="similarity">
    <text evidence="2">Belongs to the glycosyltransferase 22 family. PIGB subfamily.</text>
</comment>
<feature type="transmembrane region" description="Helical" evidence="10">
    <location>
        <begin position="100"/>
        <end position="125"/>
    </location>
</feature>
<dbReference type="OrthoDB" id="416834at2759"/>
<protein>
    <recommendedName>
        <fullName evidence="10">Mannosyltransferase</fullName>
        <ecNumber evidence="10">2.4.1.-</ecNumber>
    </recommendedName>
</protein>
<keyword evidence="8 10" id="KW-0472">Membrane</keyword>
<keyword evidence="12" id="KW-1185">Reference proteome</keyword>
<evidence type="ECO:0000313" key="12">
    <source>
        <dbReference type="Proteomes" id="UP000242474"/>
    </source>
</evidence>
<dbReference type="GO" id="GO:0000026">
    <property type="term" value="F:alpha-1,2-mannosyltransferase activity"/>
    <property type="evidence" value="ECO:0007669"/>
    <property type="project" value="TreeGrafter"/>
</dbReference>
<name>A0A2G5BB31_COERN</name>
<dbReference type="InterPro" id="IPR005599">
    <property type="entry name" value="GPI_mannosylTrfase"/>
</dbReference>
<accession>A0A2G5BB31</accession>
<evidence type="ECO:0000256" key="1">
    <source>
        <dbReference type="ARBA" id="ARBA00004477"/>
    </source>
</evidence>
<feature type="transmembrane region" description="Helical" evidence="10">
    <location>
        <begin position="369"/>
        <end position="388"/>
    </location>
</feature>
<sequence length="528" mass="59869">MSGARDHCSVKQQLIQRVSVQFRSPSFILLLILRLFNAAAVQTYIHPDETWQSLEIAHRIAFGYGFTTWEWRHALRGFAHPMVFAAVYRILNIFSLDDTFLILFAPYALVAAIAAAVDYATFYFARRIAGDRVASWALLCSLVSWSMSTGVMRPLVNSAETALTAAAFAYWPWNSYTKSLTEPGVSSTTGASLPIALIFAALACVIRPTSGVLWLCAGIVLLVKQPRVRWISRTVRIITMASVIGAVAIAIMLVIDYIGYERWVFPPYQFYLFNVSEDLATWFGETPALYHLYTSMPILFTSMLPFVLHGVYLSYRDGVISCEPAVVAFSASVLFSLVGHMEYRFLYPLLPIGFVYAAVNIFKKNRLWTAANMVIYLLLTNVIPALYLDLVHQRGVVDVMDYLRRGVKSGNVTDIGFLMPCHSTPYYSHLHANVPMWFLGCEPPLTKAELAEHYWEADDFEQNPVEFLHSIFPSHLILYDGTVRRIQNELEQYGYKEKARFFNTHFSGDTRRHGDVVVYQHIHTVPQN</sequence>
<evidence type="ECO:0000256" key="5">
    <source>
        <dbReference type="ARBA" id="ARBA00022692"/>
    </source>
</evidence>
<keyword evidence="7 10" id="KW-1133">Transmembrane helix</keyword>
<feature type="transmembrane region" description="Helical" evidence="10">
    <location>
        <begin position="345"/>
        <end position="362"/>
    </location>
</feature>
<dbReference type="GO" id="GO:0005789">
    <property type="term" value="C:endoplasmic reticulum membrane"/>
    <property type="evidence" value="ECO:0007669"/>
    <property type="project" value="UniProtKB-SubCell"/>
</dbReference>
<keyword evidence="5 10" id="KW-0812">Transmembrane</keyword>
<keyword evidence="6 10" id="KW-0256">Endoplasmic reticulum</keyword>
<dbReference type="EC" id="2.4.1.-" evidence="10"/>
<evidence type="ECO:0000256" key="9">
    <source>
        <dbReference type="ARBA" id="ARBA00024708"/>
    </source>
</evidence>
<evidence type="ECO:0000256" key="8">
    <source>
        <dbReference type="ARBA" id="ARBA00023136"/>
    </source>
</evidence>
<dbReference type="Proteomes" id="UP000242474">
    <property type="component" value="Unassembled WGS sequence"/>
</dbReference>
<dbReference type="Pfam" id="PF03901">
    <property type="entry name" value="Glyco_transf_22"/>
    <property type="match status" value="1"/>
</dbReference>
<dbReference type="AlphaFoldDB" id="A0A2G5BB31"/>
<evidence type="ECO:0000313" key="11">
    <source>
        <dbReference type="EMBL" id="PIA16224.1"/>
    </source>
</evidence>
<comment type="subcellular location">
    <subcellularLocation>
        <location evidence="1 10">Endoplasmic reticulum membrane</location>
        <topology evidence="1 10">Multi-pass membrane protein</topology>
    </subcellularLocation>
</comment>
<evidence type="ECO:0000256" key="6">
    <source>
        <dbReference type="ARBA" id="ARBA00022824"/>
    </source>
</evidence>
<evidence type="ECO:0000256" key="2">
    <source>
        <dbReference type="ARBA" id="ARBA00006065"/>
    </source>
</evidence>
<evidence type="ECO:0000256" key="7">
    <source>
        <dbReference type="ARBA" id="ARBA00022989"/>
    </source>
</evidence>
<keyword evidence="3 10" id="KW-0328">Glycosyltransferase</keyword>
<evidence type="ECO:0000256" key="10">
    <source>
        <dbReference type="RuleBase" id="RU363075"/>
    </source>
</evidence>
<reference evidence="11 12" key="1">
    <citation type="journal article" date="2015" name="Genome Biol. Evol.">
        <title>Phylogenomic analyses indicate that early fungi evolved digesting cell walls of algal ancestors of land plants.</title>
        <authorList>
            <person name="Chang Y."/>
            <person name="Wang S."/>
            <person name="Sekimoto S."/>
            <person name="Aerts A.L."/>
            <person name="Choi C."/>
            <person name="Clum A."/>
            <person name="LaButti K.M."/>
            <person name="Lindquist E.A."/>
            <person name="Yee Ngan C."/>
            <person name="Ohm R.A."/>
            <person name="Salamov A.A."/>
            <person name="Grigoriev I.V."/>
            <person name="Spatafora J.W."/>
            <person name="Berbee M.L."/>
        </authorList>
    </citation>
    <scope>NUCLEOTIDE SEQUENCE [LARGE SCALE GENOMIC DNA]</scope>
    <source>
        <strain evidence="11 12">NRRL 1564</strain>
    </source>
</reference>
<dbReference type="PANTHER" id="PTHR22760:SF4">
    <property type="entry name" value="GPI MANNOSYLTRANSFERASE 3"/>
    <property type="match status" value="1"/>
</dbReference>
<comment type="function">
    <text evidence="9">Mannosyltransferase involved in glycosylphosphatidylinositol-anchor biosynthesis. Transfers the third mannose to Man2-GlcN-acyl-PI during GPI precursor assembly.</text>
</comment>
<organism evidence="11 12">
    <name type="scientific">Coemansia reversa (strain ATCC 12441 / NRRL 1564)</name>
    <dbReference type="NCBI Taxonomy" id="763665"/>
    <lineage>
        <taxon>Eukaryota</taxon>
        <taxon>Fungi</taxon>
        <taxon>Fungi incertae sedis</taxon>
        <taxon>Zoopagomycota</taxon>
        <taxon>Kickxellomycotina</taxon>
        <taxon>Kickxellomycetes</taxon>
        <taxon>Kickxellales</taxon>
        <taxon>Kickxellaceae</taxon>
        <taxon>Coemansia</taxon>
    </lineage>
</organism>
<gene>
    <name evidence="11" type="ORF">COEREDRAFT_43163</name>
</gene>
<feature type="transmembrane region" description="Helical" evidence="10">
    <location>
        <begin position="235"/>
        <end position="260"/>
    </location>
</feature>
<keyword evidence="4" id="KW-0808">Transferase</keyword>